<sequence>MQHFPAFLILCLFLPSPLWAKATTYVWPISNSATQDPMNTSFGPRINNSRWDMHDGVDLPGECGTEVHAVADGTVIGFGSAEPPRWNSRHVVLKVNDATRGEVYVYYLHLQSIADGLKKDVQVKRGPKLGDDGATYCHLHLEFRQGNSEQSSSRHPLLFLPYEDTDNLTAPANPRFNRQANGAMAARLNFSLPSKKEGDLSRVEVDIMNGSTMLQTRRVDLNDKTTINEGNSDDLAFVNDIAVEGYQTSNMAADNRTDLQYGIVLRNLPGNCDRLAARVYDLAGHSKASETIAVPNQAAVTYNLTFEDGRDVPTDWTKRTSTTGSGTTIANDATLALAGTHSFRATDESNTESGSQQAAIERGLPAGRFEWRVGGWVRPDKLELPVDKQAYLLHFLNQASTPLAAAARLRRTGDSIYAGIAGKKWDGSTGGISSAETIDTGRWRYWMLRLLRVGTREATAVLYFDNGNSDSEVARYNWDSTVAEPVGIRLGIGQSFSGVKAVLNLDEVEVTESTF</sequence>
<dbReference type="EMBL" id="AP017928">
    <property type="protein sequence ID" value="BBA37179.1"/>
    <property type="molecule type" value="Genomic_DNA"/>
</dbReference>
<evidence type="ECO:0000313" key="4">
    <source>
        <dbReference type="Proteomes" id="UP000266313"/>
    </source>
</evidence>
<keyword evidence="4" id="KW-1185">Reference proteome</keyword>
<dbReference type="PANTHER" id="PTHR21666:SF270">
    <property type="entry name" value="MUREIN HYDROLASE ACTIVATOR ENVC"/>
    <property type="match status" value="1"/>
</dbReference>
<dbReference type="PANTHER" id="PTHR21666">
    <property type="entry name" value="PEPTIDASE-RELATED"/>
    <property type="match status" value="1"/>
</dbReference>
<dbReference type="Pfam" id="PF01551">
    <property type="entry name" value="Peptidase_M23"/>
    <property type="match status" value="1"/>
</dbReference>
<name>A0A250L375_9GAMM</name>
<dbReference type="InterPro" id="IPR050570">
    <property type="entry name" value="Cell_wall_metabolism_enzyme"/>
</dbReference>
<dbReference type="SUPFAM" id="SSF51261">
    <property type="entry name" value="Duplicated hybrid motif"/>
    <property type="match status" value="1"/>
</dbReference>
<gene>
    <name evidence="3" type="ORF">sS8_5257</name>
</gene>
<feature type="signal peptide" evidence="1">
    <location>
        <begin position="1"/>
        <end position="20"/>
    </location>
</feature>
<evidence type="ECO:0000256" key="1">
    <source>
        <dbReference type="SAM" id="SignalP"/>
    </source>
</evidence>
<dbReference type="AlphaFoldDB" id="A0A250L375"/>
<feature type="domain" description="M23ase beta-sheet core" evidence="2">
    <location>
        <begin position="53"/>
        <end position="148"/>
    </location>
</feature>
<dbReference type="GO" id="GO:0004222">
    <property type="term" value="F:metalloendopeptidase activity"/>
    <property type="evidence" value="ECO:0007669"/>
    <property type="project" value="TreeGrafter"/>
</dbReference>
<dbReference type="InterPro" id="IPR016047">
    <property type="entry name" value="M23ase_b-sheet_dom"/>
</dbReference>
<dbReference type="RefSeq" id="WP_170161261.1">
    <property type="nucleotide sequence ID" value="NZ_AP017928.1"/>
</dbReference>
<evidence type="ECO:0000313" key="3">
    <source>
        <dbReference type="EMBL" id="BBA37179.1"/>
    </source>
</evidence>
<evidence type="ECO:0000259" key="2">
    <source>
        <dbReference type="Pfam" id="PF01551"/>
    </source>
</evidence>
<reference evidence="3 4" key="1">
    <citation type="submission" date="2016-12" db="EMBL/GenBank/DDBJ databases">
        <title>Genome sequencing of Methylocaldum marinum.</title>
        <authorList>
            <person name="Takeuchi M."/>
            <person name="Kamagata Y."/>
            <person name="Hiraoka S."/>
            <person name="Oshima K."/>
            <person name="Hattori M."/>
            <person name="Iwasaki W."/>
        </authorList>
    </citation>
    <scope>NUCLEOTIDE SEQUENCE [LARGE SCALE GENOMIC DNA]</scope>
    <source>
        <strain evidence="3 4">S8</strain>
    </source>
</reference>
<accession>A0A250L375</accession>
<organism evidence="3 4">
    <name type="scientific">Methylocaldum marinum</name>
    <dbReference type="NCBI Taxonomy" id="1432792"/>
    <lineage>
        <taxon>Bacteria</taxon>
        <taxon>Pseudomonadati</taxon>
        <taxon>Pseudomonadota</taxon>
        <taxon>Gammaproteobacteria</taxon>
        <taxon>Methylococcales</taxon>
        <taxon>Methylococcaceae</taxon>
        <taxon>Methylocaldum</taxon>
    </lineage>
</organism>
<dbReference type="Proteomes" id="UP000266313">
    <property type="component" value="Chromosome"/>
</dbReference>
<dbReference type="KEGG" id="mmai:sS8_5257"/>
<dbReference type="Gene3D" id="2.70.70.10">
    <property type="entry name" value="Glucose Permease (Domain IIA)"/>
    <property type="match status" value="1"/>
</dbReference>
<dbReference type="CDD" id="cd12797">
    <property type="entry name" value="M23_peptidase"/>
    <property type="match status" value="1"/>
</dbReference>
<feature type="chain" id="PRO_5013168546" evidence="1">
    <location>
        <begin position="21"/>
        <end position="515"/>
    </location>
</feature>
<dbReference type="InterPro" id="IPR011055">
    <property type="entry name" value="Dup_hybrid_motif"/>
</dbReference>
<keyword evidence="1" id="KW-0732">Signal</keyword>
<protein>
    <submittedName>
        <fullName evidence="3">Metalloendopeptidase-like membrane protein</fullName>
    </submittedName>
</protein>
<proteinExistence type="predicted"/>